<keyword evidence="3" id="KW-1185">Reference proteome</keyword>
<dbReference type="Gene3D" id="1.25.40.10">
    <property type="entry name" value="Tetratricopeptide repeat domain"/>
    <property type="match status" value="1"/>
</dbReference>
<protein>
    <submittedName>
        <fullName evidence="2">Tetratricopeptide repeat domain 8</fullName>
    </submittedName>
</protein>
<dbReference type="InterPro" id="IPR028796">
    <property type="entry name" value="BBS8"/>
</dbReference>
<dbReference type="Proteomes" id="UP000694680">
    <property type="component" value="Unassembled WGS sequence"/>
</dbReference>
<reference evidence="2" key="2">
    <citation type="submission" date="2025-09" db="UniProtKB">
        <authorList>
            <consortium name="Ensembl"/>
        </authorList>
    </citation>
    <scope>IDENTIFICATION</scope>
</reference>
<dbReference type="Pfam" id="PF13181">
    <property type="entry name" value="TPR_8"/>
    <property type="match status" value="1"/>
</dbReference>
<proteinExistence type="predicted"/>
<dbReference type="GO" id="GO:0034464">
    <property type="term" value="C:BBSome"/>
    <property type="evidence" value="ECO:0007669"/>
    <property type="project" value="InterPro"/>
</dbReference>
<evidence type="ECO:0000313" key="3">
    <source>
        <dbReference type="Proteomes" id="UP000694680"/>
    </source>
</evidence>
<dbReference type="AlphaFoldDB" id="A0A8C5DRQ0"/>
<keyword evidence="1" id="KW-0802">TPR repeat</keyword>
<reference evidence="2" key="1">
    <citation type="submission" date="2025-08" db="UniProtKB">
        <authorList>
            <consortium name="Ensembl"/>
        </authorList>
    </citation>
    <scope>IDENTIFICATION</scope>
</reference>
<dbReference type="GO" id="GO:0097730">
    <property type="term" value="C:non-motile cilium"/>
    <property type="evidence" value="ECO:0007669"/>
    <property type="project" value="TreeGrafter"/>
</dbReference>
<dbReference type="GO" id="GO:1905515">
    <property type="term" value="P:non-motile cilium assembly"/>
    <property type="evidence" value="ECO:0007669"/>
    <property type="project" value="InterPro"/>
</dbReference>
<dbReference type="Ensembl" id="ENSGWIT00000007896.1">
    <property type="protein sequence ID" value="ENSGWIP00000007139.1"/>
    <property type="gene ID" value="ENSGWIG00000004164.1"/>
</dbReference>
<dbReference type="PANTHER" id="PTHR44177:SF1">
    <property type="entry name" value="TETRATRICOPEPTIDE REPEAT PROTEIN 8"/>
    <property type="match status" value="1"/>
</dbReference>
<dbReference type="InterPro" id="IPR019734">
    <property type="entry name" value="TPR_rpt"/>
</dbReference>
<evidence type="ECO:0000313" key="2">
    <source>
        <dbReference type="Ensembl" id="ENSGWIP00000007139.1"/>
    </source>
</evidence>
<organism evidence="2 3">
    <name type="scientific">Gouania willdenowi</name>
    <name type="common">Blunt-snouted clingfish</name>
    <name type="synonym">Lepadogaster willdenowi</name>
    <dbReference type="NCBI Taxonomy" id="441366"/>
    <lineage>
        <taxon>Eukaryota</taxon>
        <taxon>Metazoa</taxon>
        <taxon>Chordata</taxon>
        <taxon>Craniata</taxon>
        <taxon>Vertebrata</taxon>
        <taxon>Euteleostomi</taxon>
        <taxon>Actinopterygii</taxon>
        <taxon>Neopterygii</taxon>
        <taxon>Teleostei</taxon>
        <taxon>Neoteleostei</taxon>
        <taxon>Acanthomorphata</taxon>
        <taxon>Ovalentaria</taxon>
        <taxon>Blenniimorphae</taxon>
        <taxon>Blenniiformes</taxon>
        <taxon>Gobiesocoidei</taxon>
        <taxon>Gobiesocidae</taxon>
        <taxon>Gobiesocinae</taxon>
        <taxon>Gouania</taxon>
    </lineage>
</organism>
<dbReference type="InterPro" id="IPR011990">
    <property type="entry name" value="TPR-like_helical_dom_sf"/>
</dbReference>
<dbReference type="GO" id="GO:0036064">
    <property type="term" value="C:ciliary basal body"/>
    <property type="evidence" value="ECO:0007669"/>
    <property type="project" value="TreeGrafter"/>
</dbReference>
<dbReference type="SUPFAM" id="SSF48452">
    <property type="entry name" value="TPR-like"/>
    <property type="match status" value="1"/>
</dbReference>
<feature type="repeat" description="TPR" evidence="1">
    <location>
        <begin position="121"/>
        <end position="154"/>
    </location>
</feature>
<name>A0A8C5DRQ0_GOUWI</name>
<dbReference type="SMART" id="SM00028">
    <property type="entry name" value="TPR"/>
    <property type="match status" value="4"/>
</dbReference>
<accession>A0A8C5DRQ0</accession>
<dbReference type="PANTHER" id="PTHR44177">
    <property type="entry name" value="TETRATRICOPEPTIDE REPEAT PROTEIN 8"/>
    <property type="match status" value="1"/>
</dbReference>
<evidence type="ECO:0000256" key="1">
    <source>
        <dbReference type="PROSITE-ProRule" id="PRU00339"/>
    </source>
</evidence>
<sequence>MSSQLCVFPCAVIPEPSFPLNILVFHFLNSSSNHTTEYYKDVLKQDNTHVEAIACIGSNHFYTDQPEIALRFYRRLLQMGVYNCQLYNNLALCCFYAQQYDMTLSSFERALALVANDEELADVWYNVGHVAVGIGDLTLAYQSFKLALAFNNDHAEAYNNLAVLELRRGHIQQVRAAWRTFIKLIHFRLDTIISYNAAQKSEDAFPEHVDTQQLLKQLRQHFSEL</sequence>
<dbReference type="PROSITE" id="PS50005">
    <property type="entry name" value="TPR"/>
    <property type="match status" value="1"/>
</dbReference>